<evidence type="ECO:0000256" key="1">
    <source>
        <dbReference type="ARBA" id="ARBA00004337"/>
    </source>
</evidence>
<evidence type="ECO:0000256" key="2">
    <source>
        <dbReference type="ARBA" id="ARBA00004651"/>
    </source>
</evidence>
<dbReference type="Pfam" id="PF21381">
    <property type="entry name" value="MCLN_ECD"/>
    <property type="match status" value="1"/>
</dbReference>
<sequence length="537" mass="62350">MSEKSVHAPGCNRSDEAHFLEEFRRKLEYFFMSPCQKYHERPRKPWKLQIIKIFIITIQLVWFGLSNEMMVRFREENISAFKHFFLKNHKNGLNYYALYTKNEVNDHILFIITRYLHLQNLTVGNHALEERNGSVTPLFICQEFYRKANILPDTFDFDPQTETECMSVYHILNFQKDNSENPLNLTIDFQRLLAINFYLKVKAINVQTVSHLEWPDCYKFSINILFDNRAQSGRIKVSLSSGVEISVCKNWNVSGSTCVHLALIVLFDSVVMICCLLSLILCMRSVYTGFLLQSEYATFMLVHHDKSISCSERMEFINGWNILIIISDMLSIIGSLLKICIQSKNLTNYDVCSILLGTATMLVWTGVMRYLSFSQKYYILIITLRAALPNLIRFAICAVMIYISYCFCGWIVLGPHHPNFRSFDMVADCLFSMINGDEVYSTFTKFQGKGFLLWFFSRVYVYSFIPLFTYMILSVFIAIINDTYETIKHYEKHGAPLSKPQSFIAESKEMMGCKKPVIDEESSCFCCPCVAYVQCKS</sequence>
<dbReference type="GO" id="GO:0072345">
    <property type="term" value="F:NAADP-sensitive calcium-release channel activity"/>
    <property type="evidence" value="ECO:0007669"/>
    <property type="project" value="TreeGrafter"/>
</dbReference>
<evidence type="ECO:0000256" key="13">
    <source>
        <dbReference type="SAM" id="Phobius"/>
    </source>
</evidence>
<evidence type="ECO:0000256" key="7">
    <source>
        <dbReference type="ARBA" id="ARBA00022989"/>
    </source>
</evidence>
<dbReference type="EMBL" id="SRMA01025464">
    <property type="protein sequence ID" value="TRY94273.1"/>
    <property type="molecule type" value="Genomic_DNA"/>
</dbReference>
<dbReference type="OrthoDB" id="263481at2759"/>
<accession>A0A553QWB9</accession>
<evidence type="ECO:0000256" key="9">
    <source>
        <dbReference type="ARBA" id="ARBA00023136"/>
    </source>
</evidence>
<dbReference type="GO" id="GO:0005886">
    <property type="term" value="C:plasma membrane"/>
    <property type="evidence" value="ECO:0007669"/>
    <property type="project" value="UniProtKB-SubCell"/>
</dbReference>
<evidence type="ECO:0000313" key="17">
    <source>
        <dbReference type="Proteomes" id="UP000316079"/>
    </source>
</evidence>
<keyword evidence="3" id="KW-0813">Transport</keyword>
<keyword evidence="10" id="KW-1015">Disulfide bond</keyword>
<dbReference type="FunFam" id="1.10.287.70:FF:000033">
    <property type="entry name" value="Mucolipin 1"/>
    <property type="match status" value="1"/>
</dbReference>
<dbReference type="InterPro" id="IPR039031">
    <property type="entry name" value="Mucolipin"/>
</dbReference>
<gene>
    <name evidence="16" type="ORF">DNTS_007116</name>
</gene>
<evidence type="ECO:0000256" key="10">
    <source>
        <dbReference type="ARBA" id="ARBA00023157"/>
    </source>
</evidence>
<dbReference type="PANTHER" id="PTHR12127:SF23">
    <property type="entry name" value="MUCOLIPIN-3 ISOFORM X1"/>
    <property type="match status" value="1"/>
</dbReference>
<keyword evidence="9 13" id="KW-0472">Membrane</keyword>
<dbReference type="GO" id="GO:0005765">
    <property type="term" value="C:lysosomal membrane"/>
    <property type="evidence" value="ECO:0007669"/>
    <property type="project" value="TreeGrafter"/>
</dbReference>
<feature type="transmembrane region" description="Helical" evidence="13">
    <location>
        <begin position="259"/>
        <end position="282"/>
    </location>
</feature>
<feature type="transmembrane region" description="Helical" evidence="13">
    <location>
        <begin position="459"/>
        <end position="480"/>
    </location>
</feature>
<feature type="transmembrane region" description="Helical" evidence="13">
    <location>
        <begin position="322"/>
        <end position="341"/>
    </location>
</feature>
<keyword evidence="4" id="KW-1003">Cell membrane</keyword>
<evidence type="ECO:0000313" key="16">
    <source>
        <dbReference type="EMBL" id="TRY94273.1"/>
    </source>
</evidence>
<evidence type="ECO:0000256" key="11">
    <source>
        <dbReference type="ARBA" id="ARBA00023303"/>
    </source>
</evidence>
<evidence type="ECO:0000256" key="3">
    <source>
        <dbReference type="ARBA" id="ARBA00022448"/>
    </source>
</evidence>
<comment type="caution">
    <text evidence="16">The sequence shown here is derived from an EMBL/GenBank/DDBJ whole genome shotgun (WGS) entry which is preliminary data.</text>
</comment>
<keyword evidence="7 13" id="KW-1133">Transmembrane helix</keyword>
<keyword evidence="5 13" id="KW-0812">Transmembrane</keyword>
<comment type="subcellular location">
    <subcellularLocation>
        <location evidence="2">Cell membrane</location>
        <topology evidence="2">Multi-pass membrane protein</topology>
    </subcellularLocation>
    <subcellularLocation>
        <location evidence="1">Endosome membrane</location>
        <topology evidence="1">Multi-pass membrane protein</topology>
    </subcellularLocation>
</comment>
<keyword evidence="11" id="KW-0407">Ion channel</keyword>
<evidence type="ECO:0000256" key="5">
    <source>
        <dbReference type="ARBA" id="ARBA00022692"/>
    </source>
</evidence>
<evidence type="ECO:0000256" key="8">
    <source>
        <dbReference type="ARBA" id="ARBA00023065"/>
    </source>
</evidence>
<keyword evidence="17" id="KW-1185">Reference proteome</keyword>
<dbReference type="PANTHER" id="PTHR12127">
    <property type="entry name" value="MUCOLIPIN"/>
    <property type="match status" value="1"/>
</dbReference>
<evidence type="ECO:0000259" key="15">
    <source>
        <dbReference type="Pfam" id="PF21381"/>
    </source>
</evidence>
<dbReference type="GO" id="GO:0010008">
    <property type="term" value="C:endosome membrane"/>
    <property type="evidence" value="ECO:0007669"/>
    <property type="project" value="UniProtKB-SubCell"/>
</dbReference>
<dbReference type="Pfam" id="PF08016">
    <property type="entry name" value="PKD_channel"/>
    <property type="match status" value="1"/>
</dbReference>
<evidence type="ECO:0000256" key="12">
    <source>
        <dbReference type="ARBA" id="ARBA00036634"/>
    </source>
</evidence>
<evidence type="ECO:0000256" key="4">
    <source>
        <dbReference type="ARBA" id="ARBA00022475"/>
    </source>
</evidence>
<keyword evidence="8" id="KW-0406">Ion transport</keyword>
<dbReference type="STRING" id="623744.A0A553QWB9"/>
<feature type="transmembrane region" description="Helical" evidence="13">
    <location>
        <begin position="391"/>
        <end position="413"/>
    </location>
</feature>
<reference evidence="16 17" key="1">
    <citation type="journal article" date="2019" name="Sci. Data">
        <title>Hybrid genome assembly and annotation of Danionella translucida.</title>
        <authorList>
            <person name="Kadobianskyi M."/>
            <person name="Schulze L."/>
            <person name="Schuelke M."/>
            <person name="Judkewitz B."/>
        </authorList>
    </citation>
    <scope>NUCLEOTIDE SEQUENCE [LARGE SCALE GENOMIC DNA]</scope>
    <source>
        <strain evidence="16 17">Bolton</strain>
    </source>
</reference>
<organism evidence="16 17">
    <name type="scientific">Danionella cerebrum</name>
    <dbReference type="NCBI Taxonomy" id="2873325"/>
    <lineage>
        <taxon>Eukaryota</taxon>
        <taxon>Metazoa</taxon>
        <taxon>Chordata</taxon>
        <taxon>Craniata</taxon>
        <taxon>Vertebrata</taxon>
        <taxon>Euteleostomi</taxon>
        <taxon>Actinopterygii</taxon>
        <taxon>Neopterygii</taxon>
        <taxon>Teleostei</taxon>
        <taxon>Ostariophysi</taxon>
        <taxon>Cypriniformes</taxon>
        <taxon>Danionidae</taxon>
        <taxon>Danioninae</taxon>
        <taxon>Danionella</taxon>
    </lineage>
</organism>
<feature type="domain" description="Mucolipin extracytosolic" evidence="15">
    <location>
        <begin position="70"/>
        <end position="249"/>
    </location>
</feature>
<feature type="domain" description="Polycystin cation channel PKD1/PKD2" evidence="14">
    <location>
        <begin position="351"/>
        <end position="487"/>
    </location>
</feature>
<dbReference type="InterPro" id="IPR013122">
    <property type="entry name" value="PKD1_2_channel"/>
</dbReference>
<dbReference type="InterPro" id="IPR049134">
    <property type="entry name" value="MCLN_ECD"/>
</dbReference>
<protein>
    <submittedName>
        <fullName evidence="16">Uncharacterized protein</fullName>
    </submittedName>
</protein>
<evidence type="ECO:0000259" key="14">
    <source>
        <dbReference type="Pfam" id="PF08016"/>
    </source>
</evidence>
<keyword evidence="6" id="KW-0967">Endosome</keyword>
<dbReference type="Proteomes" id="UP000316079">
    <property type="component" value="Unassembled WGS sequence"/>
</dbReference>
<evidence type="ECO:0000256" key="6">
    <source>
        <dbReference type="ARBA" id="ARBA00022753"/>
    </source>
</evidence>
<dbReference type="AlphaFoldDB" id="A0A553QWB9"/>
<feature type="transmembrane region" description="Helical" evidence="13">
    <location>
        <begin position="353"/>
        <end position="371"/>
    </location>
</feature>
<name>A0A553QWB9_9TELE</name>
<dbReference type="Gene3D" id="1.10.287.70">
    <property type="match status" value="1"/>
</dbReference>
<proteinExistence type="predicted"/>
<comment type="catalytic activity">
    <reaction evidence="12">
        <text>Ca(2+)(in) = Ca(2+)(out)</text>
        <dbReference type="Rhea" id="RHEA:29671"/>
        <dbReference type="ChEBI" id="CHEBI:29108"/>
    </reaction>
</comment>